<dbReference type="Pfam" id="PF20434">
    <property type="entry name" value="BD-FAE"/>
    <property type="match status" value="1"/>
</dbReference>
<proteinExistence type="predicted"/>
<feature type="chain" id="PRO_5040925097" evidence="2">
    <location>
        <begin position="22"/>
        <end position="300"/>
    </location>
</feature>
<keyword evidence="2" id="KW-0732">Signal</keyword>
<evidence type="ECO:0000313" key="4">
    <source>
        <dbReference type="EMBL" id="MCG9973382.1"/>
    </source>
</evidence>
<keyword evidence="1 4" id="KW-0378">Hydrolase</keyword>
<reference evidence="4" key="1">
    <citation type="submission" date="2021-12" db="EMBL/GenBank/DDBJ databases">
        <title>Description of Gramella crocea sp. nov., a new bacterium isolated from activated sludge.</title>
        <authorList>
            <person name="Zhang X."/>
        </authorList>
    </citation>
    <scope>NUCLEOTIDE SEQUENCE</scope>
    <source>
        <strain evidence="4">YB25</strain>
    </source>
</reference>
<dbReference type="PANTHER" id="PTHR48081:SF6">
    <property type="entry name" value="PEPTIDASE S9 PROLYL OLIGOPEPTIDASE CATALYTIC DOMAIN-CONTAINING PROTEIN"/>
    <property type="match status" value="1"/>
</dbReference>
<evidence type="ECO:0000313" key="5">
    <source>
        <dbReference type="Proteomes" id="UP001139344"/>
    </source>
</evidence>
<dbReference type="Proteomes" id="UP001139344">
    <property type="component" value="Unassembled WGS sequence"/>
</dbReference>
<sequence length="300" mass="33010">MKKQLLGLIFFSVFYSGFSQHASLPLWPEGVPNSQPSAEKEVADAGGILWITQVQEPEIQVFLPPENISTGQAVVICPGGGYQGLAFDWEGTQIAKWLNTKGIAGIVLKYRLPSSASVKVGYAAPLQDVQKAMRMVRSHSEDWNLARDKVGVIGFSAGGHLASTLGTHFENEDSQASRPDFMALIYPVISMKNELTHQGSRNALLGQSPDEDLVESFSNETRVSEKTPPTFLIHATDDEAVPVENSLAFYTALKDNDIPVEMHIYPEGGHGFSLGTGNELLQSWPELFYTWLKNLEEEKD</sequence>
<keyword evidence="5" id="KW-1185">Reference proteome</keyword>
<dbReference type="GO" id="GO:0016787">
    <property type="term" value="F:hydrolase activity"/>
    <property type="evidence" value="ECO:0007669"/>
    <property type="project" value="UniProtKB-KW"/>
</dbReference>
<dbReference type="AlphaFoldDB" id="A0A9X2A9B6"/>
<dbReference type="PANTHER" id="PTHR48081">
    <property type="entry name" value="AB HYDROLASE SUPERFAMILY PROTEIN C4A8.06C"/>
    <property type="match status" value="1"/>
</dbReference>
<name>A0A9X2A9B6_9FLAO</name>
<dbReference type="EMBL" id="JAJSON010000032">
    <property type="protein sequence ID" value="MCG9973382.1"/>
    <property type="molecule type" value="Genomic_DNA"/>
</dbReference>
<dbReference type="InterPro" id="IPR050300">
    <property type="entry name" value="GDXG_lipolytic_enzyme"/>
</dbReference>
<evidence type="ECO:0000259" key="3">
    <source>
        <dbReference type="Pfam" id="PF20434"/>
    </source>
</evidence>
<feature type="signal peptide" evidence="2">
    <location>
        <begin position="1"/>
        <end position="21"/>
    </location>
</feature>
<dbReference type="InterPro" id="IPR029058">
    <property type="entry name" value="AB_hydrolase_fold"/>
</dbReference>
<dbReference type="InterPro" id="IPR049492">
    <property type="entry name" value="BD-FAE-like_dom"/>
</dbReference>
<evidence type="ECO:0000256" key="1">
    <source>
        <dbReference type="ARBA" id="ARBA00022801"/>
    </source>
</evidence>
<comment type="caution">
    <text evidence="4">The sequence shown here is derived from an EMBL/GenBank/DDBJ whole genome shotgun (WGS) entry which is preliminary data.</text>
</comment>
<dbReference type="Gene3D" id="3.40.50.1820">
    <property type="entry name" value="alpha/beta hydrolase"/>
    <property type="match status" value="1"/>
</dbReference>
<accession>A0A9X2A9B6</accession>
<dbReference type="RefSeq" id="WP_240100833.1">
    <property type="nucleotide sequence ID" value="NZ_JAJSON010000032.1"/>
</dbReference>
<gene>
    <name evidence="4" type="ORF">LU635_17145</name>
</gene>
<organism evidence="4 5">
    <name type="scientific">Christiangramia crocea</name>
    <dbReference type="NCBI Taxonomy" id="2904124"/>
    <lineage>
        <taxon>Bacteria</taxon>
        <taxon>Pseudomonadati</taxon>
        <taxon>Bacteroidota</taxon>
        <taxon>Flavobacteriia</taxon>
        <taxon>Flavobacteriales</taxon>
        <taxon>Flavobacteriaceae</taxon>
        <taxon>Christiangramia</taxon>
    </lineage>
</organism>
<protein>
    <submittedName>
        <fullName evidence="4">Alpha/beta hydrolase</fullName>
    </submittedName>
</protein>
<feature type="domain" description="BD-FAE-like" evidence="3">
    <location>
        <begin position="60"/>
        <end position="253"/>
    </location>
</feature>
<evidence type="ECO:0000256" key="2">
    <source>
        <dbReference type="SAM" id="SignalP"/>
    </source>
</evidence>
<dbReference type="SUPFAM" id="SSF53474">
    <property type="entry name" value="alpha/beta-Hydrolases"/>
    <property type="match status" value="1"/>
</dbReference>